<reference evidence="6" key="2">
    <citation type="journal article" date="2023" name="IMA Fungus">
        <title>Comparative genomic study of the Penicillium genus elucidates a diverse pangenome and 15 lateral gene transfer events.</title>
        <authorList>
            <person name="Petersen C."/>
            <person name="Sorensen T."/>
            <person name="Nielsen M.R."/>
            <person name="Sondergaard T.E."/>
            <person name="Sorensen J.L."/>
            <person name="Fitzpatrick D.A."/>
            <person name="Frisvad J.C."/>
            <person name="Nielsen K.L."/>
        </authorList>
    </citation>
    <scope>NUCLEOTIDE SEQUENCE</scope>
    <source>
        <strain evidence="6">IBT 34128</strain>
    </source>
</reference>
<keyword evidence="2" id="KW-0804">Transcription</keyword>
<feature type="domain" description="Zn(2)-C6 fungal-type" evidence="5">
    <location>
        <begin position="454"/>
        <end position="483"/>
    </location>
</feature>
<feature type="region of interest" description="Disordered" evidence="4">
    <location>
        <begin position="418"/>
        <end position="437"/>
    </location>
</feature>
<evidence type="ECO:0000256" key="4">
    <source>
        <dbReference type="SAM" id="MobiDB-lite"/>
    </source>
</evidence>
<dbReference type="InterPro" id="IPR052973">
    <property type="entry name" value="Fungal_sec-metab_reg_TF"/>
</dbReference>
<dbReference type="Proteomes" id="UP001141434">
    <property type="component" value="Unassembled WGS sequence"/>
</dbReference>
<dbReference type="AlphaFoldDB" id="A0A9W9JXH6"/>
<feature type="compositionally biased region" description="Low complexity" evidence="4">
    <location>
        <begin position="364"/>
        <end position="376"/>
    </location>
</feature>
<keyword evidence="3" id="KW-0539">Nucleus</keyword>
<keyword evidence="1" id="KW-0805">Transcription regulation</keyword>
<dbReference type="CDD" id="cd00067">
    <property type="entry name" value="GAL4"/>
    <property type="match status" value="1"/>
</dbReference>
<dbReference type="PANTHER" id="PTHR35392:SF4">
    <property type="entry name" value="ZN(II)2CYS6 TRANSCRIPTION FACTOR (EUROFUNG)"/>
    <property type="match status" value="1"/>
</dbReference>
<evidence type="ECO:0000313" key="7">
    <source>
        <dbReference type="Proteomes" id="UP001141434"/>
    </source>
</evidence>
<dbReference type="RefSeq" id="XP_056508044.1">
    <property type="nucleotide sequence ID" value="XM_056659751.1"/>
</dbReference>
<comment type="caution">
    <text evidence="6">The sequence shown here is derived from an EMBL/GenBank/DDBJ whole genome shotgun (WGS) entry which is preliminary data.</text>
</comment>
<dbReference type="EMBL" id="JAPMSZ010000011">
    <property type="protein sequence ID" value="KAJ5084647.1"/>
    <property type="molecule type" value="Genomic_DNA"/>
</dbReference>
<reference evidence="6" key="1">
    <citation type="submission" date="2022-11" db="EMBL/GenBank/DDBJ databases">
        <authorList>
            <person name="Petersen C."/>
        </authorList>
    </citation>
    <scope>NUCLEOTIDE SEQUENCE</scope>
    <source>
        <strain evidence="6">IBT 34128</strain>
    </source>
</reference>
<feature type="region of interest" description="Disordered" evidence="4">
    <location>
        <begin position="79"/>
        <end position="110"/>
    </location>
</feature>
<evidence type="ECO:0000259" key="5">
    <source>
        <dbReference type="PROSITE" id="PS00463"/>
    </source>
</evidence>
<name>A0A9W9JXH6_9EURO</name>
<dbReference type="OrthoDB" id="5425448at2759"/>
<gene>
    <name evidence="6" type="ORF">NUU61_009226</name>
</gene>
<feature type="compositionally biased region" description="Polar residues" evidence="4">
    <location>
        <begin position="101"/>
        <end position="110"/>
    </location>
</feature>
<dbReference type="InterPro" id="IPR001138">
    <property type="entry name" value="Zn2Cys6_DnaBD"/>
</dbReference>
<organism evidence="6 7">
    <name type="scientific">Penicillium alfredii</name>
    <dbReference type="NCBI Taxonomy" id="1506179"/>
    <lineage>
        <taxon>Eukaryota</taxon>
        <taxon>Fungi</taxon>
        <taxon>Dikarya</taxon>
        <taxon>Ascomycota</taxon>
        <taxon>Pezizomycotina</taxon>
        <taxon>Eurotiomycetes</taxon>
        <taxon>Eurotiomycetidae</taxon>
        <taxon>Eurotiales</taxon>
        <taxon>Aspergillaceae</taxon>
        <taxon>Penicillium</taxon>
    </lineage>
</organism>
<protein>
    <recommendedName>
        <fullName evidence="5">Zn(2)-C6 fungal-type domain-containing protein</fullName>
    </recommendedName>
</protein>
<dbReference type="PROSITE" id="PS00463">
    <property type="entry name" value="ZN2_CY6_FUNGAL_1"/>
    <property type="match status" value="1"/>
</dbReference>
<dbReference type="GO" id="GO:0008270">
    <property type="term" value="F:zinc ion binding"/>
    <property type="evidence" value="ECO:0007669"/>
    <property type="project" value="InterPro"/>
</dbReference>
<evidence type="ECO:0000256" key="3">
    <source>
        <dbReference type="ARBA" id="ARBA00023242"/>
    </source>
</evidence>
<evidence type="ECO:0000256" key="1">
    <source>
        <dbReference type="ARBA" id="ARBA00023015"/>
    </source>
</evidence>
<dbReference type="PANTHER" id="PTHR35392">
    <property type="entry name" value="ZN(II)2CYS6 TRANSCRIPTION FACTOR (EUROFUNG)-RELATED-RELATED"/>
    <property type="match status" value="1"/>
</dbReference>
<feature type="region of interest" description="Disordered" evidence="4">
    <location>
        <begin position="258"/>
        <end position="292"/>
    </location>
</feature>
<evidence type="ECO:0000313" key="6">
    <source>
        <dbReference type="EMBL" id="KAJ5084647.1"/>
    </source>
</evidence>
<dbReference type="GO" id="GO:0000981">
    <property type="term" value="F:DNA-binding transcription factor activity, RNA polymerase II-specific"/>
    <property type="evidence" value="ECO:0007669"/>
    <property type="project" value="InterPro"/>
</dbReference>
<proteinExistence type="predicted"/>
<accession>A0A9W9JXH6</accession>
<feature type="region of interest" description="Disordered" evidence="4">
    <location>
        <begin position="35"/>
        <end position="56"/>
    </location>
</feature>
<feature type="region of interest" description="Disordered" evidence="4">
    <location>
        <begin position="319"/>
        <end position="402"/>
    </location>
</feature>
<keyword evidence="7" id="KW-1185">Reference proteome</keyword>
<evidence type="ECO:0000256" key="2">
    <source>
        <dbReference type="ARBA" id="ARBA00023163"/>
    </source>
</evidence>
<dbReference type="GeneID" id="81398920"/>
<sequence length="808" mass="89898">MDSGSAGTAAGIDPKILDNWQTDGAFSVASWEHLGYDQPPEWDTSQESSQCDDIADLGTFSGSLTRSLLDQSNEYQRLDTRKHDVAPDNLNYPDGVVEGTGSATISPRTLPSSADDNFHSDETWPHFQLFNSVAAGMPMEAPLLYPYAKGPNPSTGAVIVDDVGEMPPGHGFPDAPAEAIMSFQQIPPSFPMVNEQWPDVPHNMPVENMAPTHDPIPLSMDSQANKDHSLRSFQTSIRSLETRWINNMESQLPITQMTPTSLSTSQTIGPQTAGQMGPDRYQYKSESSSISGDVPGVYECSYSATSDDQPVFADQLEEDDAQWKHAPQSSSSPETSHPVPKTTAFMVSEGPGESMLSTVSSKPRASSSAGQRASGRPTPLAMQSVATVRKRKNRAAGSMDQNQPKPLQIVQEDGQGGSIASADFVSPPRGARRKGPLSMVGRANAGMRRKNKDTCVQCRLNKRKCDGSSPCDACRPTLHEQPCARACFSSIVEFGTCNYISQRAVNHPTVDGMSRIRMEIPSEFDLGQLLSSLSERQGRFNIRASQAWGSLYVLDLGETYKFLKSLSEYNGNSKSSFLEFIDRRIVESKDKSKNWLSCVKNCDPMNQAYTLLSRWNNMPSRAKYSFVSLDSNSDDEQPMDIHNPEHQRDILLAAQLSRIVCRMLEVEGFRKLERDFYNIKWKQISHETHVRFLGELGHILLSLRWRVSWWKRLGDGGQTPDPTQQHYVDRVELLCRILYVYYTCVMAKLPSWSMADVPKGIWSSYADSENSVWDDFPSDPTDIGFFSWMERGQDLIEQAGVPNRISKM</sequence>
<feature type="compositionally biased region" description="Polar residues" evidence="4">
    <location>
        <begin position="258"/>
        <end position="274"/>
    </location>
</feature>